<protein>
    <submittedName>
        <fullName evidence="1">Uncharacterized protein</fullName>
    </submittedName>
</protein>
<dbReference type="Proteomes" id="UP000482487">
    <property type="component" value="Unassembled WGS sequence"/>
</dbReference>
<keyword evidence="2" id="KW-1185">Reference proteome</keyword>
<gene>
    <name evidence="1" type="ORF">GTA51_05720</name>
</gene>
<reference evidence="1 2" key="1">
    <citation type="submission" date="2020-01" db="EMBL/GenBank/DDBJ databases">
        <title>Genome sequence of Desulfovibrio aerotolerans DSM 16695(T).</title>
        <authorList>
            <person name="Karnachuk O."/>
            <person name="Avakyan M."/>
            <person name="Mardanov A."/>
            <person name="Kadnikov V."/>
            <person name="Ravin N."/>
        </authorList>
    </citation>
    <scope>NUCLEOTIDE SEQUENCE [LARGE SCALE GENOMIC DNA]</scope>
    <source>
        <strain evidence="1 2">DSM 16695</strain>
    </source>
</reference>
<accession>A0A7C9MK66</accession>
<proteinExistence type="predicted"/>
<sequence>MNPPASLSPGQWPMAMEQGRVADAAFAAAYARSTDLQRAWTKTGLAAVFAALGGPMPASRQRREVLGHDLDLTAADAPLDYVIVLCGRDFLSPARLVAAVVPALCARARDVAAVRVGGAWPKPLLTALELCGVETACRVTSRDLTGLWAELPSKGRGAVVVLGDVALPAGLPAALAVHTARIAGRAGIFDRDGTGFDADALSFAHPDMAFFAHSGPCPELPSFAAGQGDLAQAAACGYDVVYAASDQLPQALAVAPLALGPGRETFWLWPQLPPQVLRVRRLGAAVAALEAEPAPQND</sequence>
<evidence type="ECO:0000313" key="1">
    <source>
        <dbReference type="EMBL" id="MYL82633.1"/>
    </source>
</evidence>
<dbReference type="AlphaFoldDB" id="A0A7C9MK66"/>
<dbReference type="OrthoDB" id="5455089at2"/>
<comment type="caution">
    <text evidence="1">The sequence shown here is derived from an EMBL/GenBank/DDBJ whole genome shotgun (WGS) entry which is preliminary data.</text>
</comment>
<name>A0A7C9MK66_9BACT</name>
<dbReference type="EMBL" id="WVUD01000006">
    <property type="protein sequence ID" value="MYL82633.1"/>
    <property type="molecule type" value="Genomic_DNA"/>
</dbReference>
<organism evidence="1 2">
    <name type="scientific">Solidesulfovibrio aerotolerans</name>
    <dbReference type="NCBI Taxonomy" id="295255"/>
    <lineage>
        <taxon>Bacteria</taxon>
        <taxon>Pseudomonadati</taxon>
        <taxon>Thermodesulfobacteriota</taxon>
        <taxon>Desulfovibrionia</taxon>
        <taxon>Desulfovibrionales</taxon>
        <taxon>Desulfovibrionaceae</taxon>
        <taxon>Solidesulfovibrio</taxon>
    </lineage>
</organism>
<evidence type="ECO:0000313" key="2">
    <source>
        <dbReference type="Proteomes" id="UP000482487"/>
    </source>
</evidence>